<dbReference type="InterPro" id="IPR036812">
    <property type="entry name" value="NAD(P)_OxRdtase_dom_sf"/>
</dbReference>
<keyword evidence="3" id="KW-1185">Reference proteome</keyword>
<dbReference type="CDD" id="cd19163">
    <property type="entry name" value="AKR_galDH"/>
    <property type="match status" value="1"/>
</dbReference>
<comment type="caution">
    <text evidence="2">The sequence shown here is derived from an EMBL/GenBank/DDBJ whole genome shotgun (WGS) entry which is preliminary data.</text>
</comment>
<accession>A0ABT3G5X1</accession>
<gene>
    <name evidence="2" type="ORF">OJ996_15010</name>
</gene>
<feature type="domain" description="NADP-dependent oxidoreductase" evidence="1">
    <location>
        <begin position="16"/>
        <end position="298"/>
    </location>
</feature>
<name>A0ABT3G5X1_9BACT</name>
<dbReference type="InterPro" id="IPR023210">
    <property type="entry name" value="NADP_OxRdtase_dom"/>
</dbReference>
<evidence type="ECO:0000313" key="2">
    <source>
        <dbReference type="EMBL" id="MCW1914896.1"/>
    </source>
</evidence>
<dbReference type="PANTHER" id="PTHR42686:SF1">
    <property type="entry name" value="GH17980P-RELATED"/>
    <property type="match status" value="1"/>
</dbReference>
<dbReference type="Proteomes" id="UP001165653">
    <property type="component" value="Unassembled WGS sequence"/>
</dbReference>
<dbReference type="Pfam" id="PF00248">
    <property type="entry name" value="Aldo_ket_red"/>
    <property type="match status" value="1"/>
</dbReference>
<dbReference type="Gene3D" id="3.20.20.100">
    <property type="entry name" value="NADP-dependent oxidoreductase domain"/>
    <property type="match status" value="1"/>
</dbReference>
<dbReference type="SUPFAM" id="SSF51430">
    <property type="entry name" value="NAD(P)-linked oxidoreductase"/>
    <property type="match status" value="1"/>
</dbReference>
<dbReference type="EMBL" id="JAPDDR010000007">
    <property type="protein sequence ID" value="MCW1914896.1"/>
    <property type="molecule type" value="Genomic_DNA"/>
</dbReference>
<proteinExistence type="predicted"/>
<dbReference type="InterPro" id="IPR044479">
    <property type="entry name" value="LGALDH-like"/>
</dbReference>
<organism evidence="2 3">
    <name type="scientific">Luteolibacter rhizosphaerae</name>
    <dbReference type="NCBI Taxonomy" id="2989719"/>
    <lineage>
        <taxon>Bacteria</taxon>
        <taxon>Pseudomonadati</taxon>
        <taxon>Verrucomicrobiota</taxon>
        <taxon>Verrucomicrobiia</taxon>
        <taxon>Verrucomicrobiales</taxon>
        <taxon>Verrucomicrobiaceae</taxon>
        <taxon>Luteolibacter</taxon>
    </lineage>
</organism>
<dbReference type="PANTHER" id="PTHR42686">
    <property type="entry name" value="GH17980P-RELATED"/>
    <property type="match status" value="1"/>
</dbReference>
<protein>
    <submittedName>
        <fullName evidence="2">Aldo/keto reductase</fullName>
    </submittedName>
</protein>
<dbReference type="InterPro" id="IPR020471">
    <property type="entry name" value="AKR"/>
</dbReference>
<reference evidence="2" key="1">
    <citation type="submission" date="2022-10" db="EMBL/GenBank/DDBJ databases">
        <title>Luteolibacter sp. GHJ8, whole genome shotgun sequencing project.</title>
        <authorList>
            <person name="Zhao G."/>
            <person name="Shen L."/>
        </authorList>
    </citation>
    <scope>NUCLEOTIDE SEQUENCE</scope>
    <source>
        <strain evidence="2">GHJ8</strain>
    </source>
</reference>
<evidence type="ECO:0000259" key="1">
    <source>
        <dbReference type="Pfam" id="PF00248"/>
    </source>
</evidence>
<sequence length="319" mass="34807">MKYRPLGSTGLEVSVLGFGGSSLGSVFRPVTLDDAIATVHAALEGGMNFIDVSPSYGETLAELRLGRALEGIPRDSYILATKIGSYSEPRGDYDFSRASTERSVEHSLKRLGVDHIDLIQCHDIEFADHNQVIDETLPTLHNLKEQGIVRHIGITGLPLKIFPSILDRVPPGTVETVLSFCHYELNDTSLADLIPYLQEKGVGIINASPTGMGLLTQRGAPSWHPSTPTIQAGCRKAMEHCRSRGVDIVQLALQFACDNEAIASTLVGSANPDNIRANIAYLDQPFDRDLLAEVMEILEPIHNFNFTRGLPQNRDPIIG</sequence>
<evidence type="ECO:0000313" key="3">
    <source>
        <dbReference type="Proteomes" id="UP001165653"/>
    </source>
</evidence>
<dbReference type="RefSeq" id="WP_264514432.1">
    <property type="nucleotide sequence ID" value="NZ_JAPDDR010000007.1"/>
</dbReference>